<reference evidence="3" key="1">
    <citation type="journal article" date="2019" name="Int. J. Syst. Evol. Microbiol.">
        <title>The Global Catalogue of Microorganisms (GCM) 10K type strain sequencing project: providing services to taxonomists for standard genome sequencing and annotation.</title>
        <authorList>
            <consortium name="The Broad Institute Genomics Platform"/>
            <consortium name="The Broad Institute Genome Sequencing Center for Infectious Disease"/>
            <person name="Wu L."/>
            <person name="Ma J."/>
        </authorList>
    </citation>
    <scope>NUCLEOTIDE SEQUENCE [LARGE SCALE GENOMIC DNA]</scope>
    <source>
        <strain evidence="3">CGMCC 4.7237</strain>
    </source>
</reference>
<evidence type="ECO:0000256" key="1">
    <source>
        <dbReference type="SAM" id="MobiDB-lite"/>
    </source>
</evidence>
<keyword evidence="3" id="KW-1185">Reference proteome</keyword>
<accession>A0ABV8HW86</accession>
<protein>
    <submittedName>
        <fullName evidence="2">Glycosyl hydrolase</fullName>
    </submittedName>
</protein>
<dbReference type="EMBL" id="JBHSBB010000021">
    <property type="protein sequence ID" value="MFC4035171.1"/>
    <property type="molecule type" value="Genomic_DNA"/>
</dbReference>
<keyword evidence="2" id="KW-0378">Hydrolase</keyword>
<feature type="region of interest" description="Disordered" evidence="1">
    <location>
        <begin position="238"/>
        <end position="258"/>
    </location>
</feature>
<name>A0ABV8HW86_9ACTN</name>
<proteinExistence type="predicted"/>
<evidence type="ECO:0000313" key="3">
    <source>
        <dbReference type="Proteomes" id="UP001595765"/>
    </source>
</evidence>
<dbReference type="Proteomes" id="UP001595765">
    <property type="component" value="Unassembled WGS sequence"/>
</dbReference>
<dbReference type="GO" id="GO:0016787">
    <property type="term" value="F:hydrolase activity"/>
    <property type="evidence" value="ECO:0007669"/>
    <property type="project" value="UniProtKB-KW"/>
</dbReference>
<gene>
    <name evidence="2" type="ORF">ACFO3J_27420</name>
</gene>
<evidence type="ECO:0000313" key="2">
    <source>
        <dbReference type="EMBL" id="MFC4035171.1"/>
    </source>
</evidence>
<dbReference type="RefSeq" id="WP_386434661.1">
    <property type="nucleotide sequence ID" value="NZ_JBHSBB010000021.1"/>
</dbReference>
<sequence>MTADLDFALDDLEPADLDSEQAESLLWAGDLTVLAEHHTAPHRSHSYVVAHDTSATWGVPGAPQVAAIKVARDFGLGTFTLESEYHASVPFAQAWLIERGCPPEKIALAEGDFVEAADEQTVRVQQMIRDGGQRYDVIDTWTWDDNPCENWTLARDSAAAEKPVRVFLEVVDPATHTYTVREGAFPDEDTARDWLEDRSTPLPPAPDDHLAADALRASVALARSTGHAGSVTACGLDRIPAPAPSTVSVQRPGPGRSL</sequence>
<organism evidence="2 3">
    <name type="scientific">Streptomyces polygonati</name>
    <dbReference type="NCBI Taxonomy" id="1617087"/>
    <lineage>
        <taxon>Bacteria</taxon>
        <taxon>Bacillati</taxon>
        <taxon>Actinomycetota</taxon>
        <taxon>Actinomycetes</taxon>
        <taxon>Kitasatosporales</taxon>
        <taxon>Streptomycetaceae</taxon>
        <taxon>Streptomyces</taxon>
    </lineage>
</organism>
<comment type="caution">
    <text evidence="2">The sequence shown here is derived from an EMBL/GenBank/DDBJ whole genome shotgun (WGS) entry which is preliminary data.</text>
</comment>